<dbReference type="SUPFAM" id="SSF90257">
    <property type="entry name" value="Myosin rod fragments"/>
    <property type="match status" value="1"/>
</dbReference>
<dbReference type="PANTHER" id="PTHR33026">
    <property type="entry name" value="OS06G0360600 PROTEIN"/>
    <property type="match status" value="1"/>
</dbReference>
<dbReference type="AlphaFoldDB" id="A0AAD8WGX6"/>
<proteinExistence type="predicted"/>
<protein>
    <submittedName>
        <fullName evidence="2">Uncharacterized protein</fullName>
    </submittedName>
</protein>
<evidence type="ECO:0000313" key="2">
    <source>
        <dbReference type="EMBL" id="KAK1662227.1"/>
    </source>
</evidence>
<dbReference type="PANTHER" id="PTHR33026:SF7">
    <property type="entry name" value="OS03G0100275 PROTEIN"/>
    <property type="match status" value="1"/>
</dbReference>
<comment type="caution">
    <text evidence="2">The sequence shown here is derived from an EMBL/GenBank/DDBJ whole genome shotgun (WGS) entry which is preliminary data.</text>
</comment>
<reference evidence="2" key="1">
    <citation type="submission" date="2023-07" db="EMBL/GenBank/DDBJ databases">
        <title>A chromosome-level genome assembly of Lolium multiflorum.</title>
        <authorList>
            <person name="Chen Y."/>
            <person name="Copetti D."/>
            <person name="Kolliker R."/>
            <person name="Studer B."/>
        </authorList>
    </citation>
    <scope>NUCLEOTIDE SEQUENCE</scope>
    <source>
        <strain evidence="2">02402/16</strain>
        <tissue evidence="2">Leaf</tissue>
    </source>
</reference>
<feature type="compositionally biased region" description="Acidic residues" evidence="1">
    <location>
        <begin position="218"/>
        <end position="230"/>
    </location>
</feature>
<accession>A0AAD8WGX6</accession>
<dbReference type="EMBL" id="JAUUTY010000003">
    <property type="protein sequence ID" value="KAK1662227.1"/>
    <property type="molecule type" value="Genomic_DNA"/>
</dbReference>
<dbReference type="Proteomes" id="UP001231189">
    <property type="component" value="Unassembled WGS sequence"/>
</dbReference>
<sequence length="415" mass="45284">MCLPKFVDVLEAVSKKSWKNILTSKEKAVADKLFDRILRIKESDNPTTMGIEIVVVFLKRCIQPVMSRVHQIWLYSGPKDETRVNIAELSEKELLDEVRRLTHFSQEDSIPLLALQEPYDFDHQQTEVNLSPVYENLEEGGSTVKIESCAKDNEVLEEEDNDPANPKAFSADHRYFADDLSDTAESNHDNDVDRAPFVDAAPEKTSAQPPNRPSGGFSDEDALLDFDEGFIEPPSKKTKASPSRPTPVASEASALPVAAAAQPSTASSLSKGKEVPSAATISPSSSEKSGIQTAITILKGFTSQFSSLEADKARLQEEVQSTSSKLDQAIKMAAAAHQNADSLKKELDQLKKKLKEEEKEKAEAQAQRKEREDLLHKSTLPLLEAANIPSGSVGKLPDGSSADAISLAIESGDLV</sequence>
<feature type="compositionally biased region" description="Low complexity" evidence="1">
    <location>
        <begin position="248"/>
        <end position="270"/>
    </location>
</feature>
<evidence type="ECO:0000313" key="3">
    <source>
        <dbReference type="Proteomes" id="UP001231189"/>
    </source>
</evidence>
<feature type="compositionally biased region" description="Polar residues" evidence="1">
    <location>
        <begin position="279"/>
        <end position="290"/>
    </location>
</feature>
<evidence type="ECO:0000256" key="1">
    <source>
        <dbReference type="SAM" id="MobiDB-lite"/>
    </source>
</evidence>
<name>A0AAD8WGX6_LOLMU</name>
<organism evidence="2 3">
    <name type="scientific">Lolium multiflorum</name>
    <name type="common">Italian ryegrass</name>
    <name type="synonym">Lolium perenne subsp. multiflorum</name>
    <dbReference type="NCBI Taxonomy" id="4521"/>
    <lineage>
        <taxon>Eukaryota</taxon>
        <taxon>Viridiplantae</taxon>
        <taxon>Streptophyta</taxon>
        <taxon>Embryophyta</taxon>
        <taxon>Tracheophyta</taxon>
        <taxon>Spermatophyta</taxon>
        <taxon>Magnoliopsida</taxon>
        <taxon>Liliopsida</taxon>
        <taxon>Poales</taxon>
        <taxon>Poaceae</taxon>
        <taxon>BOP clade</taxon>
        <taxon>Pooideae</taxon>
        <taxon>Poodae</taxon>
        <taxon>Poeae</taxon>
        <taxon>Poeae Chloroplast Group 2 (Poeae type)</taxon>
        <taxon>Loliodinae</taxon>
        <taxon>Loliinae</taxon>
        <taxon>Lolium</taxon>
    </lineage>
</organism>
<feature type="region of interest" description="Disordered" evidence="1">
    <location>
        <begin position="356"/>
        <end position="376"/>
    </location>
</feature>
<gene>
    <name evidence="2" type="ORF">QYE76_050386</name>
</gene>
<keyword evidence="3" id="KW-1185">Reference proteome</keyword>
<feature type="region of interest" description="Disordered" evidence="1">
    <location>
        <begin position="201"/>
        <end position="290"/>
    </location>
</feature>